<evidence type="ECO:0000313" key="8">
    <source>
        <dbReference type="EMBL" id="MCH7323344.1"/>
    </source>
</evidence>
<dbReference type="InterPro" id="IPR039420">
    <property type="entry name" value="WalR-like"/>
</dbReference>
<feature type="modified residue" description="4-aspartylphosphate" evidence="5">
    <location>
        <position position="54"/>
    </location>
</feature>
<keyword evidence="3" id="KW-0238">DNA-binding</keyword>
<dbReference type="RefSeq" id="WP_241370516.1">
    <property type="nucleotide sequence ID" value="NZ_JAKZFC010000007.1"/>
</dbReference>
<dbReference type="CDD" id="cd06170">
    <property type="entry name" value="LuxR_C_like"/>
    <property type="match status" value="1"/>
</dbReference>
<dbReference type="PANTHER" id="PTHR43214">
    <property type="entry name" value="TWO-COMPONENT RESPONSE REGULATOR"/>
    <property type="match status" value="1"/>
</dbReference>
<keyword evidence="1 5" id="KW-0597">Phosphoprotein</keyword>
<name>A0ABS9UG66_9BACL</name>
<dbReference type="PROSITE" id="PS50043">
    <property type="entry name" value="HTH_LUXR_2"/>
    <property type="match status" value="1"/>
</dbReference>
<dbReference type="Pfam" id="PF00072">
    <property type="entry name" value="Response_reg"/>
    <property type="match status" value="1"/>
</dbReference>
<dbReference type="PRINTS" id="PR00038">
    <property type="entry name" value="HTHLUXR"/>
</dbReference>
<dbReference type="PROSITE" id="PS50110">
    <property type="entry name" value="RESPONSE_REGULATORY"/>
    <property type="match status" value="1"/>
</dbReference>
<keyword evidence="2" id="KW-0805">Transcription regulation</keyword>
<dbReference type="Gene3D" id="3.40.50.2300">
    <property type="match status" value="1"/>
</dbReference>
<dbReference type="InterPro" id="IPR000792">
    <property type="entry name" value="Tscrpt_reg_LuxR_C"/>
</dbReference>
<dbReference type="Pfam" id="PF00196">
    <property type="entry name" value="GerE"/>
    <property type="match status" value="1"/>
</dbReference>
<evidence type="ECO:0000256" key="5">
    <source>
        <dbReference type="PROSITE-ProRule" id="PRU00169"/>
    </source>
</evidence>
<dbReference type="SMART" id="SM00448">
    <property type="entry name" value="REC"/>
    <property type="match status" value="1"/>
</dbReference>
<dbReference type="PROSITE" id="PS00622">
    <property type="entry name" value="HTH_LUXR_1"/>
    <property type="match status" value="1"/>
</dbReference>
<dbReference type="Proteomes" id="UP001316087">
    <property type="component" value="Unassembled WGS sequence"/>
</dbReference>
<dbReference type="InterPro" id="IPR016032">
    <property type="entry name" value="Sig_transdc_resp-reg_C-effctor"/>
</dbReference>
<gene>
    <name evidence="8" type="ORF">LZ480_15825</name>
</gene>
<evidence type="ECO:0000313" key="9">
    <source>
        <dbReference type="Proteomes" id="UP001316087"/>
    </source>
</evidence>
<dbReference type="SUPFAM" id="SSF46894">
    <property type="entry name" value="C-terminal effector domain of the bipartite response regulators"/>
    <property type="match status" value="1"/>
</dbReference>
<dbReference type="EMBL" id="JAKZFC010000007">
    <property type="protein sequence ID" value="MCH7323344.1"/>
    <property type="molecule type" value="Genomic_DNA"/>
</dbReference>
<evidence type="ECO:0000259" key="7">
    <source>
        <dbReference type="PROSITE" id="PS50110"/>
    </source>
</evidence>
<evidence type="ECO:0000259" key="6">
    <source>
        <dbReference type="PROSITE" id="PS50043"/>
    </source>
</evidence>
<dbReference type="InterPro" id="IPR058245">
    <property type="entry name" value="NreC/VraR/RcsB-like_REC"/>
</dbReference>
<protein>
    <submittedName>
        <fullName evidence="8">Response regulator transcription factor</fullName>
    </submittedName>
</protein>
<accession>A0ABS9UG66</accession>
<dbReference type="InterPro" id="IPR011006">
    <property type="entry name" value="CheY-like_superfamily"/>
</dbReference>
<evidence type="ECO:0000256" key="4">
    <source>
        <dbReference type="ARBA" id="ARBA00023163"/>
    </source>
</evidence>
<evidence type="ECO:0000256" key="1">
    <source>
        <dbReference type="ARBA" id="ARBA00022553"/>
    </source>
</evidence>
<organism evidence="8 9">
    <name type="scientific">Solibacillus palustris</name>
    <dbReference type="NCBI Taxonomy" id="2908203"/>
    <lineage>
        <taxon>Bacteria</taxon>
        <taxon>Bacillati</taxon>
        <taxon>Bacillota</taxon>
        <taxon>Bacilli</taxon>
        <taxon>Bacillales</taxon>
        <taxon>Caryophanaceae</taxon>
        <taxon>Solibacillus</taxon>
    </lineage>
</organism>
<sequence>MINVLLVDDHILIRKGIALLLENQGDISVVGEANDGEEAIQLAYQKNPDVILMDISIPNGIDGFTATKEIKKNLPHIKIIFLTMHNEVAFIQQAIEVEADGYILKNSQGGIMYEAIQAVIHNKTYFEVGLPPEQIEKLFKNKGKQKSDVLSTREQEIVRLTILGYTNVQIAEKLFISSKTVESHKSNIMQKLKVKSKAEIIQYGIANGYIQ</sequence>
<evidence type="ECO:0000256" key="3">
    <source>
        <dbReference type="ARBA" id="ARBA00023125"/>
    </source>
</evidence>
<comment type="caution">
    <text evidence="8">The sequence shown here is derived from an EMBL/GenBank/DDBJ whole genome shotgun (WGS) entry which is preliminary data.</text>
</comment>
<feature type="domain" description="Response regulatory" evidence="7">
    <location>
        <begin position="3"/>
        <end position="120"/>
    </location>
</feature>
<reference evidence="8 9" key="1">
    <citation type="submission" date="2022-03" db="EMBL/GenBank/DDBJ databases">
        <authorList>
            <person name="Jo J.-H."/>
            <person name="Im W.-T."/>
        </authorList>
    </citation>
    <scope>NUCLEOTIDE SEQUENCE [LARGE SCALE GENOMIC DNA]</scope>
    <source>
        <strain evidence="8 9">MA9</strain>
    </source>
</reference>
<keyword evidence="4" id="KW-0804">Transcription</keyword>
<dbReference type="SMART" id="SM00421">
    <property type="entry name" value="HTH_LUXR"/>
    <property type="match status" value="1"/>
</dbReference>
<proteinExistence type="predicted"/>
<dbReference type="SUPFAM" id="SSF52172">
    <property type="entry name" value="CheY-like"/>
    <property type="match status" value="1"/>
</dbReference>
<keyword evidence="9" id="KW-1185">Reference proteome</keyword>
<dbReference type="PANTHER" id="PTHR43214:SF43">
    <property type="entry name" value="TWO-COMPONENT RESPONSE REGULATOR"/>
    <property type="match status" value="1"/>
</dbReference>
<dbReference type="InterPro" id="IPR001789">
    <property type="entry name" value="Sig_transdc_resp-reg_receiver"/>
</dbReference>
<evidence type="ECO:0000256" key="2">
    <source>
        <dbReference type="ARBA" id="ARBA00023015"/>
    </source>
</evidence>
<dbReference type="CDD" id="cd17535">
    <property type="entry name" value="REC_NarL-like"/>
    <property type="match status" value="1"/>
</dbReference>
<feature type="domain" description="HTH luxR-type" evidence="6">
    <location>
        <begin position="143"/>
        <end position="208"/>
    </location>
</feature>